<evidence type="ECO:0008006" key="3">
    <source>
        <dbReference type="Google" id="ProtNLM"/>
    </source>
</evidence>
<evidence type="ECO:0000313" key="1">
    <source>
        <dbReference type="EMBL" id="KUJ78659.1"/>
    </source>
</evidence>
<protein>
    <recommendedName>
        <fullName evidence="3">Carboxymuconolactone decarboxylase-like domain-containing protein</fullName>
    </recommendedName>
</protein>
<accession>A0A0X3TSI4</accession>
<reference evidence="2" key="1">
    <citation type="submission" date="2015-12" db="EMBL/GenBank/DDBJ databases">
        <authorList>
            <person name="Zhang G."/>
            <person name="Stingl U."/>
        </authorList>
    </citation>
    <scope>NUCLEOTIDE SEQUENCE [LARGE SCALE GENOMIC DNA]</scope>
    <source>
        <strain evidence="2">ZGT108</strain>
    </source>
</reference>
<dbReference type="RefSeq" id="WP_068337727.1">
    <property type="nucleotide sequence ID" value="NZ_LQBP01000006.1"/>
</dbReference>
<sequence length="179" mass="19497">MLLKKLAAHIIRRAENRIGVKLDYTHKIAETHMGLLMRYNRIFGFLDPNKHVPALAYHTARLRGAIAADCGICVEAEINLAGQAGLDEATIDAVLRSDYSELPEDVTAVANLTDAVVGRYEDDTEAREIIKTAYGDAGLIEVSFAMNGAALLPNIKRAMGYATVCDIAVLRRQAWLSAG</sequence>
<dbReference type="Proteomes" id="UP000053690">
    <property type="component" value="Unassembled WGS sequence"/>
</dbReference>
<proteinExistence type="predicted"/>
<dbReference type="Gene3D" id="1.20.1290.10">
    <property type="entry name" value="AhpD-like"/>
    <property type="match status" value="1"/>
</dbReference>
<dbReference type="EMBL" id="LQBP01000006">
    <property type="protein sequence ID" value="KUJ78659.1"/>
    <property type="molecule type" value="Genomic_DNA"/>
</dbReference>
<dbReference type="AlphaFoldDB" id="A0A0X3TSI4"/>
<keyword evidence="2" id="KW-1185">Reference proteome</keyword>
<gene>
    <name evidence="1" type="ORF">AVO44_13230</name>
</gene>
<name>A0A0X3TSI4_9RHOB</name>
<dbReference type="STRING" id="1685378.AVO44_13230"/>
<dbReference type="InterPro" id="IPR029032">
    <property type="entry name" value="AhpD-like"/>
</dbReference>
<dbReference type="SUPFAM" id="SSF69118">
    <property type="entry name" value="AhpD-like"/>
    <property type="match status" value="1"/>
</dbReference>
<comment type="caution">
    <text evidence="1">The sequence shown here is derived from an EMBL/GenBank/DDBJ whole genome shotgun (WGS) entry which is preliminary data.</text>
</comment>
<dbReference type="OrthoDB" id="287782at2"/>
<organism evidence="1 2">
    <name type="scientific">Ruegeria profundi</name>
    <dbReference type="NCBI Taxonomy" id="1685378"/>
    <lineage>
        <taxon>Bacteria</taxon>
        <taxon>Pseudomonadati</taxon>
        <taxon>Pseudomonadota</taxon>
        <taxon>Alphaproteobacteria</taxon>
        <taxon>Rhodobacterales</taxon>
        <taxon>Roseobacteraceae</taxon>
        <taxon>Ruegeria</taxon>
    </lineage>
</organism>
<evidence type="ECO:0000313" key="2">
    <source>
        <dbReference type="Proteomes" id="UP000053690"/>
    </source>
</evidence>